<feature type="chain" id="PRO_5028881620" evidence="2">
    <location>
        <begin position="18"/>
        <end position="583"/>
    </location>
</feature>
<sequence length="583" mass="63421">MILLQLVFAVAAYAAFSLPKTDLALLGPVYRAQLDPSADAFVKAATQATEAVQKAVTSGNTSYGILDTKGTSFSASFFIVGSDDPLFEYHFEAPDLNGSYTKGNLTENTVYRTGSLAKVLTMYVWMVDIGDSVFNDPITKYIPELAAAELIPSNALFPTNWSEVTVGALASHISGIGNNFHTGDLALTGYGTPPVAADILLGYPPLDGENVPQCNFYGPQESCTRQQLLNGIIEHPPVYPSYTTPVYSNLAFAILALAYEEITKVPFDVSFSRVYNESLGLSSTTARYPPKDADAIIPRNESFSLFSYDLGLEAPAGGQYTSTKDLRKIAQSILDSELLPSYITRRWLKPRSFTSQWNAAVGAPWEIYRKEILANTIIDAGRIVDTYSKSGDVGAYSTFIGLVPDYNIGVTVLAAGDAPQSSVYAIRDILVDIYYPAAEAAAKEKAQRAFSGTFAAKDRNSSITLTVDGGPGVTITNWVSNGTDFLAGILAPYSDFRLYPTELSASTGDDGLTYYLYHLNSLQQNGEPFTQDFWSPYNNEWIMVDALDYNNLATDAFTIGFDKQGVVQSVRCQALRSDMYRSG</sequence>
<dbReference type="SUPFAM" id="SSF56601">
    <property type="entry name" value="beta-lactamase/transpeptidase-like"/>
    <property type="match status" value="1"/>
</dbReference>
<keyword evidence="6" id="KW-1185">Reference proteome</keyword>
<organism evidence="5 6">
    <name type="scientific">Talaromyces rugulosus</name>
    <name type="common">Penicillium rugulosum</name>
    <dbReference type="NCBI Taxonomy" id="121627"/>
    <lineage>
        <taxon>Eukaryota</taxon>
        <taxon>Fungi</taxon>
        <taxon>Dikarya</taxon>
        <taxon>Ascomycota</taxon>
        <taxon>Pezizomycotina</taxon>
        <taxon>Eurotiomycetes</taxon>
        <taxon>Eurotiomycetidae</taxon>
        <taxon>Eurotiales</taxon>
        <taxon>Trichocomaceae</taxon>
        <taxon>Talaromyces</taxon>
        <taxon>Talaromyces sect. Islandici</taxon>
    </lineage>
</organism>
<dbReference type="Proteomes" id="UP000509510">
    <property type="component" value="Chromosome IV"/>
</dbReference>
<evidence type="ECO:0000256" key="2">
    <source>
        <dbReference type="SAM" id="SignalP"/>
    </source>
</evidence>
<name>A0A7H8R690_TALRU</name>
<dbReference type="OrthoDB" id="10250282at2759"/>
<evidence type="ECO:0000256" key="1">
    <source>
        <dbReference type="ARBA" id="ARBA00038473"/>
    </source>
</evidence>
<dbReference type="AlphaFoldDB" id="A0A7H8R690"/>
<gene>
    <name evidence="5" type="ORF">TRUGW13939_07487</name>
</gene>
<feature type="signal peptide" evidence="2">
    <location>
        <begin position="1"/>
        <end position="17"/>
    </location>
</feature>
<dbReference type="PANTHER" id="PTHR22935">
    <property type="entry name" value="PENICILLIN-BINDING PROTEIN"/>
    <property type="match status" value="1"/>
</dbReference>
<dbReference type="RefSeq" id="XP_035346520.1">
    <property type="nucleotide sequence ID" value="XM_035490627.1"/>
</dbReference>
<dbReference type="PANTHER" id="PTHR22935:SF95">
    <property type="entry name" value="BETA-LACTAMASE-LIKE 1-RELATED"/>
    <property type="match status" value="1"/>
</dbReference>
<reference evidence="6" key="1">
    <citation type="submission" date="2020-06" db="EMBL/GenBank/DDBJ databases">
        <title>A chromosome-scale genome assembly of Talaromyces rugulosus W13939.</title>
        <authorList>
            <person name="Wang B."/>
            <person name="Guo L."/>
            <person name="Ye K."/>
            <person name="Wang L."/>
        </authorList>
    </citation>
    <scope>NUCLEOTIDE SEQUENCE [LARGE SCALE GENOMIC DNA]</scope>
    <source>
        <strain evidence="6">W13939</strain>
    </source>
</reference>
<accession>A0A7H8R690</accession>
<dbReference type="InterPro" id="IPR012338">
    <property type="entry name" value="Beta-lactam/transpept-like"/>
</dbReference>
<dbReference type="Pfam" id="PF00144">
    <property type="entry name" value="Beta-lactamase"/>
    <property type="match status" value="1"/>
</dbReference>
<proteinExistence type="inferred from homology"/>
<comment type="similarity">
    <text evidence="1">Belongs to the beta-lactamase family.</text>
</comment>
<evidence type="ECO:0000259" key="4">
    <source>
        <dbReference type="Pfam" id="PF26335"/>
    </source>
</evidence>
<dbReference type="InterPro" id="IPR051478">
    <property type="entry name" value="Beta-lactamase-like_AB/R"/>
</dbReference>
<dbReference type="InterPro" id="IPR001466">
    <property type="entry name" value="Beta-lactam-related"/>
</dbReference>
<evidence type="ECO:0000313" key="6">
    <source>
        <dbReference type="Proteomes" id="UP000509510"/>
    </source>
</evidence>
<keyword evidence="2" id="KW-0732">Signal</keyword>
<feature type="domain" description="Beta-lactamase-related" evidence="3">
    <location>
        <begin position="104"/>
        <end position="425"/>
    </location>
</feature>
<dbReference type="EMBL" id="CP055901">
    <property type="protein sequence ID" value="QKX60343.1"/>
    <property type="molecule type" value="Genomic_DNA"/>
</dbReference>
<protein>
    <submittedName>
        <fullName evidence="5">Uncharacterized protein</fullName>
    </submittedName>
</protein>
<dbReference type="Pfam" id="PF26335">
    <property type="entry name" value="ARB_00930_C"/>
    <property type="match status" value="1"/>
</dbReference>
<evidence type="ECO:0000313" key="5">
    <source>
        <dbReference type="EMBL" id="QKX60343.1"/>
    </source>
</evidence>
<dbReference type="InterPro" id="IPR058664">
    <property type="entry name" value="ARB_00930-like_C"/>
</dbReference>
<dbReference type="KEGG" id="trg:TRUGW13939_07487"/>
<evidence type="ECO:0000259" key="3">
    <source>
        <dbReference type="Pfam" id="PF00144"/>
    </source>
</evidence>
<dbReference type="GeneID" id="55994979"/>
<feature type="domain" description="Beta-lactamase-like ARB-00930-like C-terminal" evidence="4">
    <location>
        <begin position="442"/>
        <end position="582"/>
    </location>
</feature>
<dbReference type="Gene3D" id="3.40.710.10">
    <property type="entry name" value="DD-peptidase/beta-lactamase superfamily"/>
    <property type="match status" value="1"/>
</dbReference>